<dbReference type="CDD" id="cd16841">
    <property type="entry name" value="RraA_family"/>
    <property type="match status" value="1"/>
</dbReference>
<dbReference type="EMBL" id="VUOA01000027">
    <property type="protein sequence ID" value="KAA2236457.1"/>
    <property type="molecule type" value="Genomic_DNA"/>
</dbReference>
<keyword evidence="5" id="KW-0479">Metal-binding</keyword>
<keyword evidence="5" id="KW-0460">Magnesium</keyword>
<dbReference type="SUPFAM" id="SSF89562">
    <property type="entry name" value="RraA-like"/>
    <property type="match status" value="1"/>
</dbReference>
<proteinExistence type="predicted"/>
<dbReference type="AlphaFoldDB" id="A0A5B2VE67"/>
<accession>A0A5B2VE67</accession>
<gene>
    <name evidence="6" type="ORF">F0L46_15060</name>
</gene>
<comment type="cofactor">
    <cofactor evidence="5">
        <name>Mg(2+)</name>
        <dbReference type="ChEBI" id="CHEBI:18420"/>
    </cofactor>
</comment>
<name>A0A5B2VE67_9HYPH</name>
<keyword evidence="7" id="KW-1185">Reference proteome</keyword>
<dbReference type="GO" id="GO:0046872">
    <property type="term" value="F:metal ion binding"/>
    <property type="evidence" value="ECO:0007669"/>
    <property type="project" value="UniProtKB-KW"/>
</dbReference>
<evidence type="ECO:0000256" key="5">
    <source>
        <dbReference type="PIRSR" id="PIRSR605493-1"/>
    </source>
</evidence>
<comment type="cofactor">
    <cofactor evidence="1">
        <name>a divalent metal cation</name>
        <dbReference type="ChEBI" id="CHEBI:60240"/>
    </cofactor>
</comment>
<comment type="caution">
    <text evidence="6">The sequence shown here is derived from an EMBL/GenBank/DDBJ whole genome shotgun (WGS) entry which is preliminary data.</text>
</comment>
<sequence>MLQAMINDPPLIRLRRHVPRPTPEQVRALQGTPTGYIVDALQGRAALVCTVKPVVPEQAEFCGVALPCYVGPADNLAVFAALPLIQKGDVVVAAADGYREAAVVGDLVLGMARNQGAVGFVTDGCVRDVPGIREVGLPCFASGITPNSPVRNGPGTVNLPIVVAGQTVAAGDIVIGDTEGVVVIPYDLIDAVIVSLEGIRAAEAALLARVAAGLGVPEWVEKLYQDGRVQEV</sequence>
<evidence type="ECO:0000256" key="2">
    <source>
        <dbReference type="ARBA" id="ARBA00016549"/>
    </source>
</evidence>
<feature type="binding site" evidence="5">
    <location>
        <position position="127"/>
    </location>
    <ligand>
        <name>substrate</name>
    </ligand>
</feature>
<dbReference type="InterPro" id="IPR036704">
    <property type="entry name" value="RraA/RraA-like_sf"/>
</dbReference>
<dbReference type="PANTHER" id="PTHR33254">
    <property type="entry name" value="4-HYDROXY-4-METHYL-2-OXOGLUTARATE ALDOLASE 3-RELATED"/>
    <property type="match status" value="1"/>
</dbReference>
<evidence type="ECO:0000256" key="4">
    <source>
        <dbReference type="ARBA" id="ARBA00030169"/>
    </source>
</evidence>
<organism evidence="6 7">
    <name type="scientific">Salinarimonas soli</name>
    <dbReference type="NCBI Taxonomy" id="1638099"/>
    <lineage>
        <taxon>Bacteria</taxon>
        <taxon>Pseudomonadati</taxon>
        <taxon>Pseudomonadota</taxon>
        <taxon>Alphaproteobacteria</taxon>
        <taxon>Hyphomicrobiales</taxon>
        <taxon>Salinarimonadaceae</taxon>
        <taxon>Salinarimonas</taxon>
    </lineage>
</organism>
<evidence type="ECO:0000256" key="1">
    <source>
        <dbReference type="ARBA" id="ARBA00001968"/>
    </source>
</evidence>
<dbReference type="Gene3D" id="3.50.30.40">
    <property type="entry name" value="Ribonuclease E inhibitor RraA/RraA-like"/>
    <property type="match status" value="1"/>
</dbReference>
<protein>
    <recommendedName>
        <fullName evidence="2">Putative 4-hydroxy-4-methyl-2-oxoglutarate aldolase</fullName>
    </recommendedName>
    <alternativeName>
        <fullName evidence="3">Regulator of ribonuclease activity homolog</fullName>
    </alternativeName>
    <alternativeName>
        <fullName evidence="4">RraA-like protein</fullName>
    </alternativeName>
</protein>
<dbReference type="InterPro" id="IPR005493">
    <property type="entry name" value="RraA/RraA-like"/>
</dbReference>
<evidence type="ECO:0000313" key="6">
    <source>
        <dbReference type="EMBL" id="KAA2236457.1"/>
    </source>
</evidence>
<feature type="binding site" evidence="5">
    <location>
        <begin position="105"/>
        <end position="108"/>
    </location>
    <ligand>
        <name>substrate</name>
    </ligand>
</feature>
<evidence type="ECO:0000256" key="3">
    <source>
        <dbReference type="ARBA" id="ARBA00029596"/>
    </source>
</evidence>
<reference evidence="6 7" key="2">
    <citation type="submission" date="2019-09" db="EMBL/GenBank/DDBJ databases">
        <authorList>
            <person name="Jin C."/>
        </authorList>
    </citation>
    <scope>NUCLEOTIDE SEQUENCE [LARGE SCALE GENOMIC DNA]</scope>
    <source>
        <strain evidence="6 7">BN140002</strain>
    </source>
</reference>
<feature type="binding site" evidence="5">
    <location>
        <position position="128"/>
    </location>
    <ligand>
        <name>Mg(2+)</name>
        <dbReference type="ChEBI" id="CHEBI:18420"/>
    </ligand>
</feature>
<reference evidence="6 7" key="1">
    <citation type="submission" date="2019-09" db="EMBL/GenBank/DDBJ databases">
        <title>Salinarimonas rosea gen. nov., sp. nov., a new member of the a-2 subgroup of the Proteobacteria.</title>
        <authorList>
            <person name="Liu J."/>
        </authorList>
    </citation>
    <scope>NUCLEOTIDE SEQUENCE [LARGE SCALE GENOMIC DNA]</scope>
    <source>
        <strain evidence="6 7">BN140002</strain>
    </source>
</reference>
<dbReference type="OrthoDB" id="9812532at2"/>
<evidence type="ECO:0000313" key="7">
    <source>
        <dbReference type="Proteomes" id="UP000323142"/>
    </source>
</evidence>
<dbReference type="PANTHER" id="PTHR33254:SF4">
    <property type="entry name" value="4-HYDROXY-4-METHYL-2-OXOGLUTARATE ALDOLASE 3-RELATED"/>
    <property type="match status" value="1"/>
</dbReference>
<dbReference type="Proteomes" id="UP000323142">
    <property type="component" value="Unassembled WGS sequence"/>
</dbReference>
<dbReference type="Pfam" id="PF03737">
    <property type="entry name" value="RraA-like"/>
    <property type="match status" value="1"/>
</dbReference>